<dbReference type="EMBL" id="CAOQHR010000013">
    <property type="protein sequence ID" value="CAI6342363.1"/>
    <property type="molecule type" value="Genomic_DNA"/>
</dbReference>
<evidence type="ECO:0000313" key="3">
    <source>
        <dbReference type="Proteomes" id="UP001152607"/>
    </source>
</evidence>
<comment type="caution">
    <text evidence="2">The sequence shown here is derived from an EMBL/GenBank/DDBJ whole genome shotgun (WGS) entry which is preliminary data.</text>
</comment>
<dbReference type="AlphaFoldDB" id="A0A9W4XSW0"/>
<name>A0A9W4XSW0_9PLEO</name>
<accession>A0A9W4XSW0</accession>
<proteinExistence type="predicted"/>
<feature type="compositionally biased region" description="Basic and acidic residues" evidence="1">
    <location>
        <begin position="1"/>
        <end position="12"/>
    </location>
</feature>
<evidence type="ECO:0000313" key="2">
    <source>
        <dbReference type="EMBL" id="CAI6342363.1"/>
    </source>
</evidence>
<sequence length="411" mass="46472">MGNKKKEPKPELTDEELFSQKIRNEQARARALATWYNAASSPDVEVRLNAQARLYLQLQLRSIRKERDALTDARNTCKASGDTEGVKTVKQKLVPIYKKLQPLYLLREDIEAGSKAKMARKWGKKSVTLEELLKDEGLDLPSDFPADNSPDQAVQSNDTQPSDLIFCVVQGKVEAESCEKKGEAATIEYETRYQDRGTSASAILSQDKKEIWNRHEVIMKYYFVTMGLETHVIDTRISIQKSAFISQAKHEILVNQAYTSLLESCSQKKCVPIGCDEFLSPTGGLWMLSSTEFWQMNEVERNWEQYKRAPGGHLRVYTILGKSRLHLDFGDCSFTTEPIILPLLASPYPQTVSASCDASGPNFEFNISFWGNAYLKIEFPVHCLFSSKRGYETLSSTKTHVEFAGVFDGIF</sequence>
<feature type="region of interest" description="Disordered" evidence="1">
    <location>
        <begin position="1"/>
        <end position="20"/>
    </location>
</feature>
<reference evidence="2" key="1">
    <citation type="submission" date="2023-01" db="EMBL/GenBank/DDBJ databases">
        <authorList>
            <person name="Van Ghelder C."/>
            <person name="Rancurel C."/>
        </authorList>
    </citation>
    <scope>NUCLEOTIDE SEQUENCE</scope>
    <source>
        <strain evidence="2">CNCM I-4278</strain>
    </source>
</reference>
<organism evidence="2 3">
    <name type="scientific">Periconia digitata</name>
    <dbReference type="NCBI Taxonomy" id="1303443"/>
    <lineage>
        <taxon>Eukaryota</taxon>
        <taxon>Fungi</taxon>
        <taxon>Dikarya</taxon>
        <taxon>Ascomycota</taxon>
        <taxon>Pezizomycotina</taxon>
        <taxon>Dothideomycetes</taxon>
        <taxon>Pleosporomycetidae</taxon>
        <taxon>Pleosporales</taxon>
        <taxon>Massarineae</taxon>
        <taxon>Periconiaceae</taxon>
        <taxon>Periconia</taxon>
    </lineage>
</organism>
<protein>
    <submittedName>
        <fullName evidence="2">Uncharacterized protein</fullName>
    </submittedName>
</protein>
<dbReference type="Proteomes" id="UP001152607">
    <property type="component" value="Unassembled WGS sequence"/>
</dbReference>
<evidence type="ECO:0000256" key="1">
    <source>
        <dbReference type="SAM" id="MobiDB-lite"/>
    </source>
</evidence>
<keyword evidence="3" id="KW-1185">Reference proteome</keyword>
<gene>
    <name evidence="2" type="ORF">PDIGIT_LOCUS15569</name>
</gene>